<comment type="caution">
    <text evidence="2">The sequence shown here is derived from an EMBL/GenBank/DDBJ whole genome shotgun (WGS) entry which is preliminary data.</text>
</comment>
<evidence type="ECO:0000313" key="2">
    <source>
        <dbReference type="EMBL" id="PPQ36310.1"/>
    </source>
</evidence>
<dbReference type="InterPro" id="IPR036291">
    <property type="entry name" value="NAD(P)-bd_dom_sf"/>
</dbReference>
<reference evidence="2 3" key="1">
    <citation type="journal article" date="2018" name="Arch. Microbiol.">
        <title>New insights into the metabolic potential of the phototrophic purple bacterium Rhodopila globiformis DSM 161(T) from its draft genome sequence and evidence for a vanadium-dependent nitrogenase.</title>
        <authorList>
            <person name="Imhoff J.F."/>
            <person name="Rahn T."/>
            <person name="Kunzel S."/>
            <person name="Neulinger S.C."/>
        </authorList>
    </citation>
    <scope>NUCLEOTIDE SEQUENCE [LARGE SCALE GENOMIC DNA]</scope>
    <source>
        <strain evidence="2 3">DSM 161</strain>
    </source>
</reference>
<dbReference type="GO" id="GO:0016616">
    <property type="term" value="F:oxidoreductase activity, acting on the CH-OH group of donors, NAD or NADP as acceptor"/>
    <property type="evidence" value="ECO:0007669"/>
    <property type="project" value="TreeGrafter"/>
</dbReference>
<sequence length="245" mass="26488">MSDVQPVLLLTGASRGIGHATVKRFGGAGWRVLSISRQAFDPRCPWPGGEANHIQLDLADVDVVREALPRIKEITNGRLDALINNAAVSPKHRDGSKITSLEMAYQDWLHIFNVNFFSAVLLAQGLSDLLIQSRGSIVNMTSIVGSRVHPFASAAYATSKAALAALTREMANDLGRYGVRVNAVSPGEIDTAILSPGTEEIVQREIPMRRLGKPSEVADLLYFLCSDQALYLSGSEVHIDGGQRV</sequence>
<proteinExistence type="inferred from homology"/>
<protein>
    <submittedName>
        <fullName evidence="2">Oxidoreductase</fullName>
    </submittedName>
</protein>
<keyword evidence="3" id="KW-1185">Reference proteome</keyword>
<dbReference type="Proteomes" id="UP000239724">
    <property type="component" value="Unassembled WGS sequence"/>
</dbReference>
<dbReference type="RefSeq" id="WP_104517805.1">
    <property type="nucleotide sequence ID" value="NZ_NHRY01000059.1"/>
</dbReference>
<accession>A0A2S6NLJ8</accession>
<comment type="similarity">
    <text evidence="1">Belongs to the short-chain dehydrogenases/reductases (SDR) family.</text>
</comment>
<dbReference type="PROSITE" id="PS00061">
    <property type="entry name" value="ADH_SHORT"/>
    <property type="match status" value="1"/>
</dbReference>
<dbReference type="InterPro" id="IPR002347">
    <property type="entry name" value="SDR_fam"/>
</dbReference>
<dbReference type="CDD" id="cd05233">
    <property type="entry name" value="SDR_c"/>
    <property type="match status" value="1"/>
</dbReference>
<dbReference type="PRINTS" id="PR00080">
    <property type="entry name" value="SDRFAMILY"/>
</dbReference>
<evidence type="ECO:0000313" key="3">
    <source>
        <dbReference type="Proteomes" id="UP000239724"/>
    </source>
</evidence>
<dbReference type="PRINTS" id="PR00081">
    <property type="entry name" value="GDHRDH"/>
</dbReference>
<name>A0A2S6NLJ8_RHOGL</name>
<dbReference type="Gene3D" id="3.40.50.720">
    <property type="entry name" value="NAD(P)-binding Rossmann-like Domain"/>
    <property type="match status" value="1"/>
</dbReference>
<evidence type="ECO:0000256" key="1">
    <source>
        <dbReference type="ARBA" id="ARBA00006484"/>
    </source>
</evidence>
<gene>
    <name evidence="2" type="ORF">CCS01_05305</name>
</gene>
<dbReference type="PANTHER" id="PTHR42760:SF106">
    <property type="entry name" value="PROTEIN FIXR"/>
    <property type="match status" value="1"/>
</dbReference>
<dbReference type="Pfam" id="PF13561">
    <property type="entry name" value="adh_short_C2"/>
    <property type="match status" value="1"/>
</dbReference>
<dbReference type="OrthoDB" id="9804774at2"/>
<dbReference type="AlphaFoldDB" id="A0A2S6NLJ8"/>
<dbReference type="FunFam" id="3.40.50.720:FF:000084">
    <property type="entry name" value="Short-chain dehydrogenase reductase"/>
    <property type="match status" value="1"/>
</dbReference>
<dbReference type="InterPro" id="IPR020904">
    <property type="entry name" value="Sc_DH/Rdtase_CS"/>
</dbReference>
<dbReference type="EMBL" id="NHRY01000059">
    <property type="protein sequence ID" value="PPQ36310.1"/>
    <property type="molecule type" value="Genomic_DNA"/>
</dbReference>
<dbReference type="PANTHER" id="PTHR42760">
    <property type="entry name" value="SHORT-CHAIN DEHYDROGENASES/REDUCTASES FAMILY MEMBER"/>
    <property type="match status" value="1"/>
</dbReference>
<dbReference type="SUPFAM" id="SSF51735">
    <property type="entry name" value="NAD(P)-binding Rossmann-fold domains"/>
    <property type="match status" value="1"/>
</dbReference>
<organism evidence="2 3">
    <name type="scientific">Rhodopila globiformis</name>
    <name type="common">Rhodopseudomonas globiformis</name>
    <dbReference type="NCBI Taxonomy" id="1071"/>
    <lineage>
        <taxon>Bacteria</taxon>
        <taxon>Pseudomonadati</taxon>
        <taxon>Pseudomonadota</taxon>
        <taxon>Alphaproteobacteria</taxon>
        <taxon>Acetobacterales</taxon>
        <taxon>Acetobacteraceae</taxon>
        <taxon>Rhodopila</taxon>
    </lineage>
</organism>